<evidence type="ECO:0000256" key="1">
    <source>
        <dbReference type="SAM" id="Phobius"/>
    </source>
</evidence>
<proteinExistence type="predicted"/>
<feature type="transmembrane region" description="Helical" evidence="1">
    <location>
        <begin position="99"/>
        <end position="119"/>
    </location>
</feature>
<dbReference type="GO" id="GO:0016020">
    <property type="term" value="C:membrane"/>
    <property type="evidence" value="ECO:0007669"/>
    <property type="project" value="InterPro"/>
</dbReference>
<keyword evidence="1" id="KW-0472">Membrane</keyword>
<dbReference type="AlphaFoldDB" id="X0TT04"/>
<comment type="caution">
    <text evidence="2">The sequence shown here is derived from an EMBL/GenBank/DDBJ whole genome shotgun (WGS) entry which is preliminary data.</text>
</comment>
<dbReference type="InterPro" id="IPR001036">
    <property type="entry name" value="Acrflvin-R"/>
</dbReference>
<feature type="non-terminal residue" evidence="2">
    <location>
        <position position="178"/>
    </location>
</feature>
<dbReference type="Gene3D" id="1.20.1640.10">
    <property type="entry name" value="Multidrug efflux transporter AcrB transmembrane domain"/>
    <property type="match status" value="1"/>
</dbReference>
<evidence type="ECO:0000313" key="2">
    <source>
        <dbReference type="EMBL" id="GAF96703.1"/>
    </source>
</evidence>
<accession>X0TT04</accession>
<organism evidence="2">
    <name type="scientific">marine sediment metagenome</name>
    <dbReference type="NCBI Taxonomy" id="412755"/>
    <lineage>
        <taxon>unclassified sequences</taxon>
        <taxon>metagenomes</taxon>
        <taxon>ecological metagenomes</taxon>
    </lineage>
</organism>
<dbReference type="GO" id="GO:0022857">
    <property type="term" value="F:transmembrane transporter activity"/>
    <property type="evidence" value="ECO:0007669"/>
    <property type="project" value="InterPro"/>
</dbReference>
<sequence length="178" mass="20303">MGVILLGGGLIFGISKEAPILPLILIVYLIFIWVAYSVRLSIIESMRMFLEEHRAGKIIYFCFSRIMDNGLISLQKVSGYYRSVLEKIIVSKILRRKTVLMVIIFSFFAFSLVPLGFVVNEFFPKEDTNEIYVDIEYPEGTKKEIVQEQSLKILDDLKNTSFAENTLLQIGIGFSNDS</sequence>
<keyword evidence="1" id="KW-1133">Transmembrane helix</keyword>
<feature type="transmembrane region" description="Helical" evidence="1">
    <location>
        <begin position="20"/>
        <end position="38"/>
    </location>
</feature>
<protein>
    <submittedName>
        <fullName evidence="2">Uncharacterized protein</fullName>
    </submittedName>
</protein>
<dbReference type="EMBL" id="BARS01012067">
    <property type="protein sequence ID" value="GAF96703.1"/>
    <property type="molecule type" value="Genomic_DNA"/>
</dbReference>
<keyword evidence="1" id="KW-0812">Transmembrane</keyword>
<gene>
    <name evidence="2" type="ORF">S01H1_21683</name>
</gene>
<name>X0TT04_9ZZZZ</name>
<dbReference type="Pfam" id="PF00873">
    <property type="entry name" value="ACR_tran"/>
    <property type="match status" value="1"/>
</dbReference>
<reference evidence="2" key="1">
    <citation type="journal article" date="2014" name="Front. Microbiol.">
        <title>High frequency of phylogenetically diverse reductive dehalogenase-homologous genes in deep subseafloor sedimentary metagenomes.</title>
        <authorList>
            <person name="Kawai M."/>
            <person name="Futagami T."/>
            <person name="Toyoda A."/>
            <person name="Takaki Y."/>
            <person name="Nishi S."/>
            <person name="Hori S."/>
            <person name="Arai W."/>
            <person name="Tsubouchi T."/>
            <person name="Morono Y."/>
            <person name="Uchiyama I."/>
            <person name="Ito T."/>
            <person name="Fujiyama A."/>
            <person name="Inagaki F."/>
            <person name="Takami H."/>
        </authorList>
    </citation>
    <scope>NUCLEOTIDE SEQUENCE</scope>
    <source>
        <strain evidence="2">Expedition CK06-06</strain>
    </source>
</reference>
<dbReference type="Gene3D" id="3.30.70.1430">
    <property type="entry name" value="Multidrug efflux transporter AcrB pore domain"/>
    <property type="match status" value="1"/>
</dbReference>